<dbReference type="InterPro" id="IPR000169">
    <property type="entry name" value="Pept_cys_AS"/>
</dbReference>
<dbReference type="Pfam" id="PF00112">
    <property type="entry name" value="Peptidase_C1"/>
    <property type="match status" value="1"/>
</dbReference>
<sequence>MTRSFLITLTVFLAICSLAASSNTFKNPQEDVVLFYNIFKDWITQSNKQYGIEEMAIRFFNWKNNFDFVQEHNAQAGLTFRLEMNDYADMTAEEFSALHMGLNTELLAASKKNKTAPAAAKKANNTTNSTNATNAGFNKNSSAADTGLPKSVDCRKTGAVSGVKNQGTCGGCYAFAAAGALEGLYAIKNKKLTDISVQQMIDCSGFFGNKGCDGGLMTTTFGFTQMFGVEAESTYGYAAALGECRQNTDNIVFRNSGYEEVPQNDTLALKKAVARQPVSVGIEASSLAVQLFKSGVLTGGCGTALNHAVLIVGYDTDKNGQEYWIVKNSWGPKWGLKGYFHIAMGNQNSGMGVCGINLLASYPTL</sequence>
<dbReference type="PANTHER" id="PTHR12411">
    <property type="entry name" value="CYSTEINE PROTEASE FAMILY C1-RELATED"/>
    <property type="match status" value="1"/>
</dbReference>
<feature type="compositionally biased region" description="Low complexity" evidence="4">
    <location>
        <begin position="117"/>
        <end position="135"/>
    </location>
</feature>
<dbReference type="SMART" id="SM00645">
    <property type="entry name" value="Pept_C1"/>
    <property type="match status" value="1"/>
</dbReference>
<comment type="similarity">
    <text evidence="1">Belongs to the peptidase C1 family.</text>
</comment>
<evidence type="ECO:0000259" key="6">
    <source>
        <dbReference type="SMART" id="SM00645"/>
    </source>
</evidence>
<evidence type="ECO:0000256" key="4">
    <source>
        <dbReference type="SAM" id="MobiDB-lite"/>
    </source>
</evidence>
<dbReference type="SMART" id="SM00848">
    <property type="entry name" value="Inhibitor_I29"/>
    <property type="match status" value="1"/>
</dbReference>
<feature type="chain" id="PRO_5018594787" evidence="5">
    <location>
        <begin position="22"/>
        <end position="365"/>
    </location>
</feature>
<dbReference type="PRINTS" id="PR00705">
    <property type="entry name" value="PAPAIN"/>
</dbReference>
<feature type="region of interest" description="Disordered" evidence="4">
    <location>
        <begin position="117"/>
        <end position="142"/>
    </location>
</feature>
<feature type="domain" description="Cathepsin propeptide inhibitor" evidence="7">
    <location>
        <begin position="39"/>
        <end position="95"/>
    </location>
</feature>
<dbReference type="InterPro" id="IPR013201">
    <property type="entry name" value="Prot_inhib_I29"/>
</dbReference>
<dbReference type="InterPro" id="IPR039417">
    <property type="entry name" value="Peptidase_C1A_papain-like"/>
</dbReference>
<dbReference type="SUPFAM" id="SSF54001">
    <property type="entry name" value="Cysteine proteinases"/>
    <property type="match status" value="1"/>
</dbReference>
<dbReference type="EMBL" id="AK370699">
    <property type="protein sequence ID" value="BAK01898.1"/>
    <property type="molecule type" value="mRNA"/>
</dbReference>
<evidence type="ECO:0000313" key="8">
    <source>
        <dbReference type="EMBL" id="BAK01898.1"/>
    </source>
</evidence>
<dbReference type="Pfam" id="PF08246">
    <property type="entry name" value="Inhibitor_I29"/>
    <property type="match status" value="1"/>
</dbReference>
<dbReference type="GO" id="GO:0006508">
    <property type="term" value="P:proteolysis"/>
    <property type="evidence" value="ECO:0007669"/>
    <property type="project" value="InterPro"/>
</dbReference>
<protein>
    <submittedName>
        <fullName evidence="8">Predicted protein</fullName>
    </submittedName>
</protein>
<proteinExistence type="evidence at transcript level"/>
<dbReference type="PROSITE" id="PS00139">
    <property type="entry name" value="THIOL_PROTEASE_CYS"/>
    <property type="match status" value="1"/>
</dbReference>
<dbReference type="PROSITE" id="PS00639">
    <property type="entry name" value="THIOL_PROTEASE_HIS"/>
    <property type="match status" value="1"/>
</dbReference>
<evidence type="ECO:0000256" key="5">
    <source>
        <dbReference type="SAM" id="SignalP"/>
    </source>
</evidence>
<dbReference type="Gene3D" id="3.90.70.10">
    <property type="entry name" value="Cysteine proteinases"/>
    <property type="match status" value="1"/>
</dbReference>
<evidence type="ECO:0000259" key="7">
    <source>
        <dbReference type="SMART" id="SM00848"/>
    </source>
</evidence>
<dbReference type="InterPro" id="IPR000668">
    <property type="entry name" value="Peptidase_C1A_C"/>
</dbReference>
<evidence type="ECO:0000256" key="3">
    <source>
        <dbReference type="ARBA" id="ARBA00023157"/>
    </source>
</evidence>
<dbReference type="FunFam" id="3.90.70.10:FF:000332">
    <property type="entry name" value="Cathepsin L1"/>
    <property type="match status" value="1"/>
</dbReference>
<dbReference type="InterPro" id="IPR013128">
    <property type="entry name" value="Peptidase_C1A"/>
</dbReference>
<evidence type="ECO:0000256" key="2">
    <source>
        <dbReference type="ARBA" id="ARBA00022729"/>
    </source>
</evidence>
<accession>F2E3H6</accession>
<dbReference type="AlphaFoldDB" id="F2E3H6"/>
<evidence type="ECO:0000256" key="1">
    <source>
        <dbReference type="ARBA" id="ARBA00008455"/>
    </source>
</evidence>
<dbReference type="InterPro" id="IPR025660">
    <property type="entry name" value="Pept_his_AS"/>
</dbReference>
<keyword evidence="2 5" id="KW-0732">Signal</keyword>
<dbReference type="InterPro" id="IPR038765">
    <property type="entry name" value="Papain-like_cys_pep_sf"/>
</dbReference>
<organism evidence="8">
    <name type="scientific">Hordeum vulgare subsp. vulgare</name>
    <name type="common">Domesticated barley</name>
    <dbReference type="NCBI Taxonomy" id="112509"/>
    <lineage>
        <taxon>Eukaryota</taxon>
        <taxon>Viridiplantae</taxon>
        <taxon>Streptophyta</taxon>
        <taxon>Embryophyta</taxon>
        <taxon>Tracheophyta</taxon>
        <taxon>Spermatophyta</taxon>
        <taxon>Magnoliopsida</taxon>
        <taxon>Liliopsida</taxon>
        <taxon>Poales</taxon>
        <taxon>Poaceae</taxon>
        <taxon>BOP clade</taxon>
        <taxon>Pooideae</taxon>
        <taxon>Triticodae</taxon>
        <taxon>Triticeae</taxon>
        <taxon>Hordeinae</taxon>
        <taxon>Hordeum</taxon>
    </lineage>
</organism>
<dbReference type="CDD" id="cd02248">
    <property type="entry name" value="Peptidase_C1A"/>
    <property type="match status" value="1"/>
</dbReference>
<reference evidence="8" key="1">
    <citation type="journal article" date="2011" name="Plant Physiol.">
        <title>Comprehensive sequence analysis of 24,783 barley full-length cDNAs derived from 12 clone libraries.</title>
        <authorList>
            <person name="Matsumoto T."/>
            <person name="Tanaka T."/>
            <person name="Sakai H."/>
            <person name="Amano N."/>
            <person name="Kanamori H."/>
            <person name="Kurita K."/>
            <person name="Kikuta A."/>
            <person name="Kamiya K."/>
            <person name="Yamamoto M."/>
            <person name="Ikawa H."/>
            <person name="Fujii N."/>
            <person name="Hori K."/>
            <person name="Itoh T."/>
            <person name="Sato K."/>
        </authorList>
    </citation>
    <scope>NUCLEOTIDE SEQUENCE</scope>
    <source>
        <tissue evidence="8">Shoot and root</tissue>
    </source>
</reference>
<name>F2E3H6_HORVV</name>
<dbReference type="InterPro" id="IPR025661">
    <property type="entry name" value="Pept_asp_AS"/>
</dbReference>
<dbReference type="GO" id="GO:0008234">
    <property type="term" value="F:cysteine-type peptidase activity"/>
    <property type="evidence" value="ECO:0007669"/>
    <property type="project" value="InterPro"/>
</dbReference>
<keyword evidence="3" id="KW-1015">Disulfide bond</keyword>
<feature type="domain" description="Peptidase C1A papain C-terminal" evidence="6">
    <location>
        <begin position="148"/>
        <end position="364"/>
    </location>
</feature>
<dbReference type="PROSITE" id="PS00640">
    <property type="entry name" value="THIOL_PROTEASE_ASN"/>
    <property type="match status" value="1"/>
</dbReference>
<feature type="signal peptide" evidence="5">
    <location>
        <begin position="1"/>
        <end position="21"/>
    </location>
</feature>